<evidence type="ECO:0000259" key="1">
    <source>
        <dbReference type="Pfam" id="PF01890"/>
    </source>
</evidence>
<reference evidence="2" key="1">
    <citation type="submission" date="2020-08" db="EMBL/GenBank/DDBJ databases">
        <title>Paracoccus amoyensis sp. nov., isolated from the surface seawater at coast of Xiamen, Fujian.</title>
        <authorList>
            <person name="Lyu L."/>
        </authorList>
    </citation>
    <scope>NUCLEOTIDE SEQUENCE</scope>
    <source>
        <strain evidence="2">11-3</strain>
    </source>
</reference>
<keyword evidence="3" id="KW-1185">Reference proteome</keyword>
<dbReference type="Gene3D" id="3.30.420.180">
    <property type="entry name" value="CobE/GbiG C-terminal domain"/>
    <property type="match status" value="1"/>
</dbReference>
<dbReference type="InterPro" id="IPR036518">
    <property type="entry name" value="CobE/GbiG_C_sf"/>
</dbReference>
<protein>
    <submittedName>
        <fullName evidence="2">Cobalamin biosynthesis protein</fullName>
    </submittedName>
</protein>
<feature type="domain" description="CobE/GbiG C-terminal" evidence="1">
    <location>
        <begin position="2"/>
        <end position="118"/>
    </location>
</feature>
<evidence type="ECO:0000313" key="2">
    <source>
        <dbReference type="EMBL" id="MBC9245936.1"/>
    </source>
</evidence>
<dbReference type="EMBL" id="JACOQL010000001">
    <property type="protein sequence ID" value="MBC9245936.1"/>
    <property type="molecule type" value="Genomic_DNA"/>
</dbReference>
<organism evidence="2 3">
    <name type="scientific">Paracoccus amoyensis</name>
    <dbReference type="NCBI Taxonomy" id="2760093"/>
    <lineage>
        <taxon>Bacteria</taxon>
        <taxon>Pseudomonadati</taxon>
        <taxon>Pseudomonadota</taxon>
        <taxon>Alphaproteobacteria</taxon>
        <taxon>Rhodobacterales</taxon>
        <taxon>Paracoccaceae</taxon>
        <taxon>Paracoccus</taxon>
    </lineage>
</organism>
<sequence>MIVAGFGFRESASLESLLNALAQANRSGAPIGLIATVTDKAGTSVFQKLARQLDIPLQGIEGDSLSLLPTITHSTASQACRNTGSVAEATALAAAGPHAHLLGPRAISSDRLATCALAEGKDP</sequence>
<gene>
    <name evidence="2" type="ORF">H4P12_04220</name>
</gene>
<dbReference type="AlphaFoldDB" id="A0A926JAE3"/>
<dbReference type="Proteomes" id="UP000608594">
    <property type="component" value="Unassembled WGS sequence"/>
</dbReference>
<dbReference type="GO" id="GO:0009236">
    <property type="term" value="P:cobalamin biosynthetic process"/>
    <property type="evidence" value="ECO:0007669"/>
    <property type="project" value="InterPro"/>
</dbReference>
<accession>A0A926JAE3</accession>
<comment type="caution">
    <text evidence="2">The sequence shown here is derived from an EMBL/GenBank/DDBJ whole genome shotgun (WGS) entry which is preliminary data.</text>
</comment>
<dbReference type="SUPFAM" id="SSF159664">
    <property type="entry name" value="CobE/GbiG C-terminal domain-like"/>
    <property type="match status" value="1"/>
</dbReference>
<proteinExistence type="predicted"/>
<dbReference type="Pfam" id="PF01890">
    <property type="entry name" value="CbiG_C"/>
    <property type="match status" value="1"/>
</dbReference>
<name>A0A926JAE3_9RHOB</name>
<evidence type="ECO:0000313" key="3">
    <source>
        <dbReference type="Proteomes" id="UP000608594"/>
    </source>
</evidence>
<dbReference type="InterPro" id="IPR002750">
    <property type="entry name" value="CobE/GbiG_C"/>
</dbReference>